<proteinExistence type="predicted"/>
<evidence type="ECO:0000313" key="2">
    <source>
        <dbReference type="EMBL" id="QJA76073.1"/>
    </source>
</evidence>
<sequence length="65" mass="6840">MADHAQVTVTTACPAAGCDATNDVTVEGDHGDSKYKMVYCTTCEVWYGAKIVITASGAGTYYVLN</sequence>
<name>A0A6M3J0Z9_9ZZZZ</name>
<accession>A0A6M3J0Z9</accession>
<dbReference type="EMBL" id="MT142203">
    <property type="protein sequence ID" value="QJA76073.1"/>
    <property type="molecule type" value="Genomic_DNA"/>
</dbReference>
<gene>
    <name evidence="2" type="ORF">MM415A01588_0005</name>
    <name evidence="1" type="ORF">MM415B00713_0011</name>
</gene>
<dbReference type="EMBL" id="MT141483">
    <property type="protein sequence ID" value="QJA62841.1"/>
    <property type="molecule type" value="Genomic_DNA"/>
</dbReference>
<reference evidence="1" key="1">
    <citation type="submission" date="2020-03" db="EMBL/GenBank/DDBJ databases">
        <title>The deep terrestrial virosphere.</title>
        <authorList>
            <person name="Holmfeldt K."/>
            <person name="Nilsson E."/>
            <person name="Simone D."/>
            <person name="Lopez-Fernandez M."/>
            <person name="Wu X."/>
            <person name="de Brujin I."/>
            <person name="Lundin D."/>
            <person name="Andersson A."/>
            <person name="Bertilsson S."/>
            <person name="Dopson M."/>
        </authorList>
    </citation>
    <scope>NUCLEOTIDE SEQUENCE</scope>
    <source>
        <strain evidence="2">MM415A01588</strain>
        <strain evidence="1">MM415B00713</strain>
    </source>
</reference>
<evidence type="ECO:0000313" key="1">
    <source>
        <dbReference type="EMBL" id="QJA62841.1"/>
    </source>
</evidence>
<dbReference type="AlphaFoldDB" id="A0A6M3J0Z9"/>
<organism evidence="1">
    <name type="scientific">viral metagenome</name>
    <dbReference type="NCBI Taxonomy" id="1070528"/>
    <lineage>
        <taxon>unclassified sequences</taxon>
        <taxon>metagenomes</taxon>
        <taxon>organismal metagenomes</taxon>
    </lineage>
</organism>
<protein>
    <submittedName>
        <fullName evidence="1">Uncharacterized protein</fullName>
    </submittedName>
</protein>